<evidence type="ECO:0000313" key="5">
    <source>
        <dbReference type="Proteomes" id="UP000294656"/>
    </source>
</evidence>
<dbReference type="Proteomes" id="UP000294656">
    <property type="component" value="Unassembled WGS sequence"/>
</dbReference>
<dbReference type="AlphaFoldDB" id="A0A4R6M7I7"/>
<dbReference type="GO" id="GO:0008081">
    <property type="term" value="F:phosphoric diester hydrolase activity"/>
    <property type="evidence" value="ECO:0007669"/>
    <property type="project" value="UniProtKB-ARBA"/>
</dbReference>
<evidence type="ECO:0000313" key="4">
    <source>
        <dbReference type="EMBL" id="TDO97377.1"/>
    </source>
</evidence>
<dbReference type="Gene3D" id="3.30.450.40">
    <property type="match status" value="1"/>
</dbReference>
<keyword evidence="1" id="KW-0812">Transmembrane</keyword>
<feature type="transmembrane region" description="Helical" evidence="1">
    <location>
        <begin position="12"/>
        <end position="37"/>
    </location>
</feature>
<organism evidence="4 5">
    <name type="scientific">Marinomonas balearica</name>
    <dbReference type="NCBI Taxonomy" id="491947"/>
    <lineage>
        <taxon>Bacteria</taxon>
        <taxon>Pseudomonadati</taxon>
        <taxon>Pseudomonadota</taxon>
        <taxon>Gammaproteobacteria</taxon>
        <taxon>Oceanospirillales</taxon>
        <taxon>Oceanospirillaceae</taxon>
        <taxon>Marinomonas</taxon>
    </lineage>
</organism>
<feature type="domain" description="HAMP" evidence="2">
    <location>
        <begin position="368"/>
        <end position="421"/>
    </location>
</feature>
<dbReference type="InterPro" id="IPR037522">
    <property type="entry name" value="HD_GYP_dom"/>
</dbReference>
<dbReference type="SUPFAM" id="SSF103190">
    <property type="entry name" value="Sensory domain-like"/>
    <property type="match status" value="1"/>
</dbReference>
<keyword evidence="1" id="KW-1133">Transmembrane helix</keyword>
<gene>
    <name evidence="4" type="ORF">DFP79_2194</name>
</gene>
<reference evidence="4 5" key="1">
    <citation type="submission" date="2019-03" db="EMBL/GenBank/DDBJ databases">
        <title>Genomic Encyclopedia of Type Strains, Phase III (KMG-III): the genomes of soil and plant-associated and newly described type strains.</title>
        <authorList>
            <person name="Whitman W."/>
        </authorList>
    </citation>
    <scope>NUCLEOTIDE SEQUENCE [LARGE SCALE GENOMIC DNA]</scope>
    <source>
        <strain evidence="4 5">CECT 7378</strain>
    </source>
</reference>
<dbReference type="PANTHER" id="PTHR43155:SF2">
    <property type="entry name" value="CYCLIC DI-GMP PHOSPHODIESTERASE PA4108"/>
    <property type="match status" value="1"/>
</dbReference>
<dbReference type="SUPFAM" id="SSF55781">
    <property type="entry name" value="GAF domain-like"/>
    <property type="match status" value="1"/>
</dbReference>
<dbReference type="InterPro" id="IPR003607">
    <property type="entry name" value="HD/PDEase_dom"/>
</dbReference>
<dbReference type="GO" id="GO:0007165">
    <property type="term" value="P:signal transduction"/>
    <property type="evidence" value="ECO:0007669"/>
    <property type="project" value="InterPro"/>
</dbReference>
<accession>A0A4R6M7I7</accession>
<dbReference type="Gene3D" id="1.10.3210.10">
    <property type="entry name" value="Hypothetical protein af1432"/>
    <property type="match status" value="2"/>
</dbReference>
<dbReference type="InterPro" id="IPR003660">
    <property type="entry name" value="HAMP_dom"/>
</dbReference>
<proteinExistence type="predicted"/>
<evidence type="ECO:0000259" key="3">
    <source>
        <dbReference type="PROSITE" id="PS51832"/>
    </source>
</evidence>
<dbReference type="EMBL" id="SNXC01000012">
    <property type="protein sequence ID" value="TDO97377.1"/>
    <property type="molecule type" value="Genomic_DNA"/>
</dbReference>
<dbReference type="InterPro" id="IPR029151">
    <property type="entry name" value="Sensor-like_sf"/>
</dbReference>
<comment type="caution">
    <text evidence="4">The sequence shown here is derived from an EMBL/GenBank/DDBJ whole genome shotgun (WGS) entry which is preliminary data.</text>
</comment>
<dbReference type="PROSITE" id="PS51832">
    <property type="entry name" value="HD_GYP"/>
    <property type="match status" value="1"/>
</dbReference>
<dbReference type="CDD" id="cd00077">
    <property type="entry name" value="HDc"/>
    <property type="match status" value="2"/>
</dbReference>
<keyword evidence="1" id="KW-0472">Membrane</keyword>
<dbReference type="OrthoDB" id="9764808at2"/>
<dbReference type="PANTHER" id="PTHR43155">
    <property type="entry name" value="CYCLIC DI-GMP PHOSPHODIESTERASE PA4108-RELATED"/>
    <property type="match status" value="1"/>
</dbReference>
<dbReference type="SUPFAM" id="SSF109604">
    <property type="entry name" value="HD-domain/PDEase-like"/>
    <property type="match status" value="2"/>
</dbReference>
<dbReference type="Gene3D" id="6.10.340.10">
    <property type="match status" value="1"/>
</dbReference>
<dbReference type="RefSeq" id="WP_133503957.1">
    <property type="nucleotide sequence ID" value="NZ_SNXC01000012.1"/>
</dbReference>
<protein>
    <submittedName>
        <fullName evidence="4">GAF domain-containing protein</fullName>
    </submittedName>
</protein>
<feature type="transmembrane region" description="Helical" evidence="1">
    <location>
        <begin position="349"/>
        <end position="370"/>
    </location>
</feature>
<dbReference type="GO" id="GO:0016020">
    <property type="term" value="C:membrane"/>
    <property type="evidence" value="ECO:0007669"/>
    <property type="project" value="InterPro"/>
</dbReference>
<name>A0A4R6M7I7_9GAMM</name>
<feature type="domain" description="HD-GYP" evidence="3">
    <location>
        <begin position="737"/>
        <end position="935"/>
    </location>
</feature>
<keyword evidence="5" id="KW-1185">Reference proteome</keyword>
<dbReference type="PROSITE" id="PS50885">
    <property type="entry name" value="HAMP"/>
    <property type="match status" value="1"/>
</dbReference>
<dbReference type="Pfam" id="PF13487">
    <property type="entry name" value="HD_5"/>
    <property type="match status" value="1"/>
</dbReference>
<sequence>MVSKKRYRDLPVNVIMSLAIIISMLTLAAGLTSISYFSNRNTLVTEVEKASVKFTTNLNTQIHQLTESVQSTVKILEFDSLTSMGDLKSRKSRLPTLARIMRLNHVLSAVYVGYSNGDFFLLRTLKNDHAKEVLDAPENAAFMLQSIEYDVNKNKTVSWEFYDSNLALVKTSVPNEYSYDPRRRPWFAKAKSQDDVVLTSPYVFFSTLEVGTTFAVQNKGNGTVVGVDASITDISDFIHNLRSSSYTNIALVDQEGFVVGSPSDTPLVKYDAEKPRLIRVDELNVPALERLSALKNTDNPLFKMNVGGENWYGSTQSIATDSDQQWRILYTVPQHELLAEINDHLVSELLLSGLIILLLVGVGAIVGHSVSKPLRLLSSEVGALTSFDFSRKISVKSFVREVNQLSTLTNHMVLAIKNFQSISNELSRDPDLEKMLDHVCQNLVTITASESGAVFLCDESQKQLLLASSAKLDAPTLVSCEHFDWDTVKSNLEKALKFDDQRTFLAPLIERNNTMLGVLVLRLPANSPVNVDTAFQRFIEEVSGVAAAAISARKQFEAQQELMDAIMKLLADTIDAKSSYTSGHCDRVPELAELLAQAAIDASEGEFSDFNMTAMQRREFRIAAWLHDCGKITSDEHIIDKATKLETIHNRIHEIRTRFEVLWRDADVEYYKGLAEGKDPAQLERARTKTQTDLQDNFSFIANANMGAERMAAEDIQRVREIGTQTWERHFNRFEGLSHEELALASNTSESLPVTEQLLSDKVEHLVSWGKNLPPVQKDDPKNIWGFDMELPKYALNKGELYNLCVERGTLTNEERFAINDHMVQTIKMLSALPFPDELKNVPNIAGNHHEKMDGTGYPRRLSQEQLSIPERIMAIADVFEALTAADRPYKTAKTLSESMRILAFMVKDHHLDKDLFKLFITSKAYLSYAEKHLKPEQIDAVSQTQLFTWAGIEEPQMQIS</sequence>
<dbReference type="SMART" id="SM00471">
    <property type="entry name" value="HDc"/>
    <property type="match status" value="1"/>
</dbReference>
<evidence type="ECO:0000256" key="1">
    <source>
        <dbReference type="SAM" id="Phobius"/>
    </source>
</evidence>
<evidence type="ECO:0000259" key="2">
    <source>
        <dbReference type="PROSITE" id="PS50885"/>
    </source>
</evidence>
<dbReference type="Gene3D" id="3.30.450.20">
    <property type="entry name" value="PAS domain"/>
    <property type="match status" value="1"/>
</dbReference>
<dbReference type="InterPro" id="IPR029016">
    <property type="entry name" value="GAF-like_dom_sf"/>
</dbReference>